<dbReference type="EMBL" id="PYHR01000002">
    <property type="protein sequence ID" value="PWD51159.1"/>
    <property type="molecule type" value="Genomic_DNA"/>
</dbReference>
<dbReference type="SUPFAM" id="SSF51905">
    <property type="entry name" value="FAD/NAD(P)-binding domain"/>
    <property type="match status" value="1"/>
</dbReference>
<dbReference type="RefSeq" id="WP_109229540.1">
    <property type="nucleotide sequence ID" value="NZ_PYHR01000002.1"/>
</dbReference>
<keyword evidence="3" id="KW-1185">Reference proteome</keyword>
<dbReference type="PANTHER" id="PTHR40254:SF1">
    <property type="entry name" value="BLR0577 PROTEIN"/>
    <property type="match status" value="1"/>
</dbReference>
<reference evidence="2 3" key="1">
    <citation type="submission" date="2018-03" db="EMBL/GenBank/DDBJ databases">
        <title>Genome assembly of novel Miniimonas species PCH200.</title>
        <authorList>
            <person name="Thakur V."/>
            <person name="Kumar V."/>
            <person name="Singh D."/>
        </authorList>
    </citation>
    <scope>NUCLEOTIDE SEQUENCE [LARGE SCALE GENOMIC DNA]</scope>
    <source>
        <strain evidence="2 3">PCH200</strain>
    </source>
</reference>
<sequence length="627" mass="64509">MTSHPPTPQDAGGAPAGTTLAVVGTGVRGTQLLLRLGRLLADEGAPLELHVVDPFGFGAGRTWRTDQPDELLMNGPTESVSAFRLGEGPDLVTWLDDDAPGEPSRRGEFPSRNVYGRYLAWVFEQALAALPARVAVHRHRAWVRSLRPTGTGAYRLGLEGGATAEVRADVVVLALGWLEAESRDGVVGGLPHGATWIAPGHPAEQDLAAIPDGATVLARGLGMSFFDALSLLTIGRGGRFVPRADGEGEGLAYEASGREPVVHVGTRRGVPFRAKIGVAGPPPGDGGAPALPRPGPHPALEAVLGGSAAPLTATDRLLDAVLADARAAVATAGGDPDGLTFEGLEAPLAGRTWATWDDVHAATLDELERDVVETRRAATSPLKAAHRSIGESRKLIAPVLERRGIDASAWPEYQRILRLGAMLAGGPPLERAEQLLALVRAGVVRFTGPEVAVAAVAAVVEVPDGGAPGVRNPLAGGAETPRRWLAGDGGGGVLEARSAHVVAAAGAPRASVLLDAWMHAPNLATTVDPLLRSLLDGGLVRVHRVVGVAGTGDAAGASGPPSGAIDVDPRTGEVLDADGAPQPRLVALGIPTEGARAFTILSPYPGVDERAIDECERAAAHVAALLP</sequence>
<evidence type="ECO:0000313" key="3">
    <source>
        <dbReference type="Proteomes" id="UP000245166"/>
    </source>
</evidence>
<feature type="domain" description="FAD-dependent urate hydroxylase HpyO/Asp monooxygenase CreE-like FAD/NAD(P)-binding" evidence="1">
    <location>
        <begin position="21"/>
        <end position="176"/>
    </location>
</feature>
<proteinExistence type="predicted"/>
<dbReference type="OrthoDB" id="3653265at2"/>
<dbReference type="AlphaFoldDB" id="A0A2U1ZW08"/>
<gene>
    <name evidence="2" type="ORF">C8046_11390</name>
</gene>
<accession>A0A2U1ZW08</accession>
<name>A0A2U1ZW08_9MICO</name>
<dbReference type="Pfam" id="PF13454">
    <property type="entry name" value="NAD_binding_9"/>
    <property type="match status" value="1"/>
</dbReference>
<dbReference type="PANTHER" id="PTHR40254">
    <property type="entry name" value="BLR0577 PROTEIN"/>
    <property type="match status" value="1"/>
</dbReference>
<comment type="caution">
    <text evidence="2">The sequence shown here is derived from an EMBL/GenBank/DDBJ whole genome shotgun (WGS) entry which is preliminary data.</text>
</comment>
<dbReference type="InterPro" id="IPR038732">
    <property type="entry name" value="HpyO/CreE_NAD-binding"/>
</dbReference>
<dbReference type="InterPro" id="IPR036188">
    <property type="entry name" value="FAD/NAD-bd_sf"/>
</dbReference>
<protein>
    <recommendedName>
        <fullName evidence="1">FAD-dependent urate hydroxylase HpyO/Asp monooxygenase CreE-like FAD/NAD(P)-binding domain-containing protein</fullName>
    </recommendedName>
</protein>
<evidence type="ECO:0000313" key="2">
    <source>
        <dbReference type="EMBL" id="PWD51159.1"/>
    </source>
</evidence>
<evidence type="ECO:0000259" key="1">
    <source>
        <dbReference type="Pfam" id="PF13454"/>
    </source>
</evidence>
<dbReference type="InterPro" id="IPR052189">
    <property type="entry name" value="L-asp_N-monooxygenase_NS-form"/>
</dbReference>
<organism evidence="2 3">
    <name type="scientific">Serinibacter arcticus</name>
    <dbReference type="NCBI Taxonomy" id="1655435"/>
    <lineage>
        <taxon>Bacteria</taxon>
        <taxon>Bacillati</taxon>
        <taxon>Actinomycetota</taxon>
        <taxon>Actinomycetes</taxon>
        <taxon>Micrococcales</taxon>
        <taxon>Beutenbergiaceae</taxon>
        <taxon>Serinibacter</taxon>
    </lineage>
</organism>
<dbReference type="Proteomes" id="UP000245166">
    <property type="component" value="Unassembled WGS sequence"/>
</dbReference>